<protein>
    <recommendedName>
        <fullName evidence="3">Carboxylic ester hydrolase</fullName>
        <ecNumber evidence="3">3.1.1.-</ecNumber>
    </recommendedName>
</protein>
<feature type="signal peptide" evidence="3">
    <location>
        <begin position="1"/>
        <end position="21"/>
    </location>
</feature>
<dbReference type="InterPro" id="IPR019819">
    <property type="entry name" value="Carboxylesterase_B_CS"/>
</dbReference>
<dbReference type="Pfam" id="PF00135">
    <property type="entry name" value="COesterase"/>
    <property type="match status" value="1"/>
</dbReference>
<dbReference type="EMBL" id="JAINUF010000001">
    <property type="protein sequence ID" value="KAJ8382603.1"/>
    <property type="molecule type" value="Genomic_DNA"/>
</dbReference>
<dbReference type="InterPro" id="IPR050309">
    <property type="entry name" value="Type-B_Carboxylest/Lipase"/>
</dbReference>
<feature type="domain" description="Carboxylesterase type B" evidence="4">
    <location>
        <begin position="26"/>
        <end position="541"/>
    </location>
</feature>
<gene>
    <name evidence="5" type="ORF">SKAU_G00033810</name>
</gene>
<organism evidence="5 6">
    <name type="scientific">Synaphobranchus kaupii</name>
    <name type="common">Kaup's arrowtooth eel</name>
    <dbReference type="NCBI Taxonomy" id="118154"/>
    <lineage>
        <taxon>Eukaryota</taxon>
        <taxon>Metazoa</taxon>
        <taxon>Chordata</taxon>
        <taxon>Craniata</taxon>
        <taxon>Vertebrata</taxon>
        <taxon>Euteleostomi</taxon>
        <taxon>Actinopterygii</taxon>
        <taxon>Neopterygii</taxon>
        <taxon>Teleostei</taxon>
        <taxon>Anguilliformes</taxon>
        <taxon>Synaphobranchidae</taxon>
        <taxon>Synaphobranchus</taxon>
    </lineage>
</organism>
<feature type="chain" id="PRO_5040536804" description="Carboxylic ester hydrolase" evidence="3">
    <location>
        <begin position="22"/>
        <end position="559"/>
    </location>
</feature>
<name>A0A9Q1JEH1_SYNKA</name>
<accession>A0A9Q1JEH1</accession>
<dbReference type="Proteomes" id="UP001152622">
    <property type="component" value="Chromosome 1"/>
</dbReference>
<evidence type="ECO:0000313" key="6">
    <source>
        <dbReference type="Proteomes" id="UP001152622"/>
    </source>
</evidence>
<proteinExistence type="inferred from homology"/>
<reference evidence="5" key="1">
    <citation type="journal article" date="2023" name="Science">
        <title>Genome structures resolve the early diversification of teleost fishes.</title>
        <authorList>
            <person name="Parey E."/>
            <person name="Louis A."/>
            <person name="Montfort J."/>
            <person name="Bouchez O."/>
            <person name="Roques C."/>
            <person name="Iampietro C."/>
            <person name="Lluch J."/>
            <person name="Castinel A."/>
            <person name="Donnadieu C."/>
            <person name="Desvignes T."/>
            <person name="Floi Bucao C."/>
            <person name="Jouanno E."/>
            <person name="Wen M."/>
            <person name="Mejri S."/>
            <person name="Dirks R."/>
            <person name="Jansen H."/>
            <person name="Henkel C."/>
            <person name="Chen W.J."/>
            <person name="Zahm M."/>
            <person name="Cabau C."/>
            <person name="Klopp C."/>
            <person name="Thompson A.W."/>
            <person name="Robinson-Rechavi M."/>
            <person name="Braasch I."/>
            <person name="Lecointre G."/>
            <person name="Bobe J."/>
            <person name="Postlethwait J.H."/>
            <person name="Berthelot C."/>
            <person name="Roest Crollius H."/>
            <person name="Guiguen Y."/>
        </authorList>
    </citation>
    <scope>NUCLEOTIDE SEQUENCE</scope>
    <source>
        <strain evidence="5">WJC10195</strain>
    </source>
</reference>
<dbReference type="PROSITE" id="PS00122">
    <property type="entry name" value="CARBOXYLESTERASE_B_1"/>
    <property type="match status" value="1"/>
</dbReference>
<evidence type="ECO:0000256" key="2">
    <source>
        <dbReference type="ARBA" id="ARBA00022801"/>
    </source>
</evidence>
<dbReference type="Gene3D" id="3.40.50.1820">
    <property type="entry name" value="alpha/beta hydrolase"/>
    <property type="match status" value="1"/>
</dbReference>
<dbReference type="SUPFAM" id="SSF53474">
    <property type="entry name" value="alpha/beta-Hydrolases"/>
    <property type="match status" value="1"/>
</dbReference>
<dbReference type="CDD" id="cd00312">
    <property type="entry name" value="Esterase_lipase"/>
    <property type="match status" value="1"/>
</dbReference>
<keyword evidence="3" id="KW-0732">Signal</keyword>
<dbReference type="InterPro" id="IPR029058">
    <property type="entry name" value="AB_hydrolase_fold"/>
</dbReference>
<evidence type="ECO:0000256" key="1">
    <source>
        <dbReference type="ARBA" id="ARBA00005964"/>
    </source>
</evidence>
<dbReference type="EC" id="3.1.1.-" evidence="3"/>
<keyword evidence="2 3" id="KW-0378">Hydrolase</keyword>
<comment type="caution">
    <text evidence="5">The sequence shown here is derived from an EMBL/GenBank/DDBJ whole genome shotgun (WGS) entry which is preliminary data.</text>
</comment>
<sequence>MNSILLVVWSVGLFFSYKTSADTKGPLVTLQSGSLRGKYVNVKGVETLVHTYLSVPFAQPPIGPLRLAPPLPVEPWEGERDATQKPLMCLQNRAFVLDLLERISMHMEVPGVSEDCLYLDIYTPATSTVDSKLPVMVWIHGGGFVMGSSSLQDASPLAAYQDVVVVVIQYRLGILGFFSTGDEHAPGNIGLLDQVAALHWVQKNIHSFGGDPGLVTIFGESAGGVSVSLLALSPLSSGLFHRAIAQSGTAMMSGLFNPNHFPMAQTLGNISGCDITTSKTIVDCLMQLTEEEMQKLVEEAQTVQFVVTNDGHFLTKMMEESFQNHEIHKVPFMTGVTNQECGWLLPNFLAPPGWEEGMDRDQVLSTMSFFYHKPSDQRIKELVADEYLGTSEDRQAIRDSAMEMMGDVMFTIPAIQTANFHRDTGVPVYLYEFQESSSVLQKKRPSFVKSDHADDIMFVFGFCFADLNVTIEGDTMKGMCTEEEHELSRTVMAYWANFARTGSPNGAGLVDWPRYGPEEEFLSLGMRQQTGKRLKEERYVFLTQTLQEKMRAQEKHSEL</sequence>
<evidence type="ECO:0000259" key="4">
    <source>
        <dbReference type="Pfam" id="PF00135"/>
    </source>
</evidence>
<dbReference type="PANTHER" id="PTHR11559">
    <property type="entry name" value="CARBOXYLESTERASE"/>
    <property type="match status" value="1"/>
</dbReference>
<evidence type="ECO:0000256" key="3">
    <source>
        <dbReference type="RuleBase" id="RU361235"/>
    </source>
</evidence>
<keyword evidence="6" id="KW-1185">Reference proteome</keyword>
<dbReference type="GO" id="GO:0016787">
    <property type="term" value="F:hydrolase activity"/>
    <property type="evidence" value="ECO:0007669"/>
    <property type="project" value="UniProtKB-KW"/>
</dbReference>
<dbReference type="FunFam" id="3.40.50.1820:FF:000128">
    <property type="entry name" value="Carboxylic ester hydrolase"/>
    <property type="match status" value="1"/>
</dbReference>
<dbReference type="InterPro" id="IPR002018">
    <property type="entry name" value="CarbesteraseB"/>
</dbReference>
<dbReference type="AlphaFoldDB" id="A0A9Q1JEH1"/>
<dbReference type="PROSITE" id="PS00941">
    <property type="entry name" value="CARBOXYLESTERASE_B_2"/>
    <property type="match status" value="1"/>
</dbReference>
<comment type="similarity">
    <text evidence="1 3">Belongs to the type-B carboxylesterase/lipase family.</text>
</comment>
<evidence type="ECO:0000313" key="5">
    <source>
        <dbReference type="EMBL" id="KAJ8382603.1"/>
    </source>
</evidence>
<dbReference type="InterPro" id="IPR019826">
    <property type="entry name" value="Carboxylesterase_B_AS"/>
</dbReference>
<dbReference type="OrthoDB" id="3200163at2759"/>